<reference evidence="1 2" key="1">
    <citation type="submission" date="2015-11" db="EMBL/GenBank/DDBJ databases">
        <title>Whole-Genome Sequence of Candidatus Oderbacter manganicum from the National Park Lower Oder Valley, Germany.</title>
        <authorList>
            <person name="Braun B."/>
            <person name="Liere K."/>
            <person name="Szewzyk U."/>
        </authorList>
    </citation>
    <scope>NUCLEOTIDE SEQUENCE [LARGE SCALE GENOMIC DNA]</scope>
    <source>
        <strain evidence="1 2">OTSz_A_272</strain>
    </source>
</reference>
<dbReference type="AlphaFoldDB" id="A0A1B1AGH9"/>
<accession>A0A1B1AGH9</accession>
<dbReference type="OrthoDB" id="8479866at2"/>
<name>A0A1B1AGH9_9PROT</name>
<keyword evidence="2" id="KW-1185">Reference proteome</keyword>
<gene>
    <name evidence="1" type="ORF">ATE48_06860</name>
</gene>
<protein>
    <submittedName>
        <fullName evidence="1">Uncharacterized protein</fullName>
    </submittedName>
</protein>
<proteinExistence type="predicted"/>
<sequence length="218" mass="24215">MSYQLRDEQVTAGHRLFQPMLDLQVLTSALNTSFLVLAGGAQVMATWKPGDFMQTISTQFPDRALRLSSFAPMFAIAQGVSIAALQVTVAAPLSKPDDVALPKAVHSPFDAAMMRLASLTYERFYERWRPDMEAAFGPDINQWPATFAFARRVRDFLIHTNGTVAFKSANARPVTWYNLTYSPADNGRDILKDLSVADLMVLVFELDDQMTTLAFPSA</sequence>
<dbReference type="InParanoid" id="A0A1B1AGH9"/>
<organism evidence="1 2">
    <name type="scientific">Candidatus Viadribacter manganicus</name>
    <dbReference type="NCBI Taxonomy" id="1759059"/>
    <lineage>
        <taxon>Bacteria</taxon>
        <taxon>Pseudomonadati</taxon>
        <taxon>Pseudomonadota</taxon>
        <taxon>Alphaproteobacteria</taxon>
        <taxon>Hyphomonadales</taxon>
        <taxon>Hyphomonadaceae</taxon>
        <taxon>Candidatus Viadribacter</taxon>
    </lineage>
</organism>
<dbReference type="KEGG" id="cbot:ATE48_06860"/>
<dbReference type="Proteomes" id="UP000092498">
    <property type="component" value="Chromosome"/>
</dbReference>
<dbReference type="RefSeq" id="WP_066769352.1">
    <property type="nucleotide sequence ID" value="NZ_CP013244.1"/>
</dbReference>
<evidence type="ECO:0000313" key="1">
    <source>
        <dbReference type="EMBL" id="ANP45660.1"/>
    </source>
</evidence>
<dbReference type="EMBL" id="CP013244">
    <property type="protein sequence ID" value="ANP45660.1"/>
    <property type="molecule type" value="Genomic_DNA"/>
</dbReference>
<evidence type="ECO:0000313" key="2">
    <source>
        <dbReference type="Proteomes" id="UP000092498"/>
    </source>
</evidence>